<evidence type="ECO:0000313" key="2">
    <source>
        <dbReference type="Proteomes" id="UP001597062"/>
    </source>
</evidence>
<dbReference type="EMBL" id="JBHTJR010000014">
    <property type="protein sequence ID" value="MFD0991993.1"/>
    <property type="molecule type" value="Genomic_DNA"/>
</dbReference>
<comment type="caution">
    <text evidence="1">The sequence shown here is derived from an EMBL/GenBank/DDBJ whole genome shotgun (WGS) entry which is preliminary data.</text>
</comment>
<evidence type="ECO:0000313" key="1">
    <source>
        <dbReference type="EMBL" id="MFD0991993.1"/>
    </source>
</evidence>
<accession>A0ABW3JNA8</accession>
<sequence>MEKILNDFIANKPDVLNFFAGYFPEAEFTNKSDEQIIDNYLASNTPLTISSTKNQLDTITNDEEVMLFLAREINRHFESSNAIWLWFLDVKEYFFKKSI</sequence>
<dbReference type="Proteomes" id="UP001597062">
    <property type="component" value="Unassembled WGS sequence"/>
</dbReference>
<proteinExistence type="predicted"/>
<keyword evidence="2" id="KW-1185">Reference proteome</keyword>
<name>A0ABW3JNA8_9FLAO</name>
<evidence type="ECO:0008006" key="3">
    <source>
        <dbReference type="Google" id="ProtNLM"/>
    </source>
</evidence>
<dbReference type="RefSeq" id="WP_386104826.1">
    <property type="nucleotide sequence ID" value="NZ_JBHTJR010000014.1"/>
</dbReference>
<protein>
    <recommendedName>
        <fullName evidence="3">CdiI immunity protein domain-containing protein</fullName>
    </recommendedName>
</protein>
<reference evidence="2" key="1">
    <citation type="journal article" date="2019" name="Int. J. Syst. Evol. Microbiol.">
        <title>The Global Catalogue of Microorganisms (GCM) 10K type strain sequencing project: providing services to taxonomists for standard genome sequencing and annotation.</title>
        <authorList>
            <consortium name="The Broad Institute Genomics Platform"/>
            <consortium name="The Broad Institute Genome Sequencing Center for Infectious Disease"/>
            <person name="Wu L."/>
            <person name="Ma J."/>
        </authorList>
    </citation>
    <scope>NUCLEOTIDE SEQUENCE [LARGE SCALE GENOMIC DNA]</scope>
    <source>
        <strain evidence="2">CCUG 60527</strain>
    </source>
</reference>
<organism evidence="1 2">
    <name type="scientific">Tenacibaculum geojense</name>
    <dbReference type="NCBI Taxonomy" id="915352"/>
    <lineage>
        <taxon>Bacteria</taxon>
        <taxon>Pseudomonadati</taxon>
        <taxon>Bacteroidota</taxon>
        <taxon>Flavobacteriia</taxon>
        <taxon>Flavobacteriales</taxon>
        <taxon>Flavobacteriaceae</taxon>
        <taxon>Tenacibaculum</taxon>
    </lineage>
</organism>
<gene>
    <name evidence="1" type="ORF">ACFQ1U_02135</name>
</gene>